<dbReference type="GO" id="GO:0030686">
    <property type="term" value="C:90S preribosome"/>
    <property type="evidence" value="ECO:0007669"/>
    <property type="project" value="TreeGrafter"/>
</dbReference>
<protein>
    <submittedName>
        <fullName evidence="2">Ribosome biogenesis protein BMS1</fullName>
    </submittedName>
</protein>
<dbReference type="SUPFAM" id="SSF52540">
    <property type="entry name" value="P-loop containing nucleoside triphosphate hydrolases"/>
    <property type="match status" value="1"/>
</dbReference>
<comment type="caution">
    <text evidence="2">The sequence shown here is derived from an EMBL/GenBank/DDBJ whole genome shotgun (WGS) entry which is preliminary data.</text>
</comment>
<name>A0A8B6BDV8_MYTGA</name>
<dbReference type="GO" id="GO:0034511">
    <property type="term" value="F:U3 snoRNA binding"/>
    <property type="evidence" value="ECO:0007669"/>
    <property type="project" value="TreeGrafter"/>
</dbReference>
<evidence type="ECO:0000313" key="2">
    <source>
        <dbReference type="EMBL" id="VDH89070.1"/>
    </source>
</evidence>
<dbReference type="GO" id="GO:0000479">
    <property type="term" value="P:endonucleolytic cleavage of tricistronic rRNA transcript (SSU-rRNA, 5.8S rRNA, LSU-rRNA)"/>
    <property type="evidence" value="ECO:0007669"/>
    <property type="project" value="TreeGrafter"/>
</dbReference>
<organism evidence="2 3">
    <name type="scientific">Mytilus galloprovincialis</name>
    <name type="common">Mediterranean mussel</name>
    <dbReference type="NCBI Taxonomy" id="29158"/>
    <lineage>
        <taxon>Eukaryota</taxon>
        <taxon>Metazoa</taxon>
        <taxon>Spiralia</taxon>
        <taxon>Lophotrochozoa</taxon>
        <taxon>Mollusca</taxon>
        <taxon>Bivalvia</taxon>
        <taxon>Autobranchia</taxon>
        <taxon>Pteriomorphia</taxon>
        <taxon>Mytilida</taxon>
        <taxon>Mytiloidea</taxon>
        <taxon>Mytilidae</taxon>
        <taxon>Mytilinae</taxon>
        <taxon>Mytilus</taxon>
    </lineage>
</organism>
<sequence>MEGEDHKKVHRKRQAGPKAEKKKSKKDHQQDLTPQQRNPRAFSIQHARKTAKIVQRSQDLKTKKHHIPLVDRTPVEPPPVVVAIVGPPKVGKTTLFQCIVKNYAKQRLANVQGPVTVVAEVAIPKRRKKFITTVICLYHRCGSALYMSGV</sequence>
<feature type="region of interest" description="Disordered" evidence="1">
    <location>
        <begin position="1"/>
        <end position="72"/>
    </location>
</feature>
<dbReference type="EMBL" id="UYJE01000007">
    <property type="protein sequence ID" value="VDH89070.1"/>
    <property type="molecule type" value="Genomic_DNA"/>
</dbReference>
<gene>
    <name evidence="2" type="ORF">MGAL_10B083239</name>
</gene>
<dbReference type="GO" id="GO:0003924">
    <property type="term" value="F:GTPase activity"/>
    <property type="evidence" value="ECO:0007669"/>
    <property type="project" value="TreeGrafter"/>
</dbReference>
<evidence type="ECO:0000313" key="3">
    <source>
        <dbReference type="Proteomes" id="UP000596742"/>
    </source>
</evidence>
<dbReference type="PANTHER" id="PTHR12858:SF2">
    <property type="entry name" value="RIBOSOME BIOGENESIS PROTEIN BMS1 HOMOLOG"/>
    <property type="match status" value="1"/>
</dbReference>
<dbReference type="PANTHER" id="PTHR12858">
    <property type="entry name" value="RIBOSOME BIOGENESIS PROTEIN"/>
    <property type="match status" value="1"/>
</dbReference>
<dbReference type="AlphaFoldDB" id="A0A8B6BDV8"/>
<dbReference type="Proteomes" id="UP000596742">
    <property type="component" value="Unassembled WGS sequence"/>
</dbReference>
<dbReference type="GO" id="GO:0005525">
    <property type="term" value="F:GTP binding"/>
    <property type="evidence" value="ECO:0007669"/>
    <property type="project" value="TreeGrafter"/>
</dbReference>
<accession>A0A8B6BDV8</accession>
<reference evidence="2" key="1">
    <citation type="submission" date="2018-11" db="EMBL/GenBank/DDBJ databases">
        <authorList>
            <person name="Alioto T."/>
            <person name="Alioto T."/>
        </authorList>
    </citation>
    <scope>NUCLEOTIDE SEQUENCE</scope>
</reference>
<keyword evidence="3" id="KW-1185">Reference proteome</keyword>
<dbReference type="InterPro" id="IPR027417">
    <property type="entry name" value="P-loop_NTPase"/>
</dbReference>
<dbReference type="GO" id="GO:0000462">
    <property type="term" value="P:maturation of SSU-rRNA from tricistronic rRNA transcript (SSU-rRNA, 5.8S rRNA, LSU-rRNA)"/>
    <property type="evidence" value="ECO:0007669"/>
    <property type="project" value="TreeGrafter"/>
</dbReference>
<dbReference type="InterPro" id="IPR039761">
    <property type="entry name" value="Bms1/Tsr1"/>
</dbReference>
<feature type="compositionally biased region" description="Basic residues" evidence="1">
    <location>
        <begin position="8"/>
        <end position="26"/>
    </location>
</feature>
<evidence type="ECO:0000256" key="1">
    <source>
        <dbReference type="SAM" id="MobiDB-lite"/>
    </source>
</evidence>
<proteinExistence type="predicted"/>
<dbReference type="Gene3D" id="3.40.50.300">
    <property type="entry name" value="P-loop containing nucleotide triphosphate hydrolases"/>
    <property type="match status" value="1"/>
</dbReference>